<comment type="subcellular location">
    <subcellularLocation>
        <location evidence="1">Membrane</location>
        <topology evidence="1">Multi-pass membrane protein</topology>
    </subcellularLocation>
</comment>
<keyword evidence="7" id="KW-0406">Ion transport</keyword>
<evidence type="ECO:0000313" key="13">
    <source>
        <dbReference type="WBParaSite" id="Pan_g20159.t1"/>
    </source>
</evidence>
<dbReference type="Pfam" id="PF08344">
    <property type="entry name" value="TRP_2"/>
    <property type="match status" value="1"/>
</dbReference>
<reference evidence="12" key="1">
    <citation type="journal article" date="2013" name="Genetics">
        <title>The draft genome and transcriptome of Panagrellus redivivus are shaped by the harsh demands of a free-living lifestyle.</title>
        <authorList>
            <person name="Srinivasan J."/>
            <person name="Dillman A.R."/>
            <person name="Macchietto M.G."/>
            <person name="Heikkinen L."/>
            <person name="Lakso M."/>
            <person name="Fracchia K.M."/>
            <person name="Antoshechkin I."/>
            <person name="Mortazavi A."/>
            <person name="Wong G."/>
            <person name="Sternberg P.W."/>
        </authorList>
    </citation>
    <scope>NUCLEOTIDE SEQUENCE [LARGE SCALE GENOMIC DNA]</scope>
    <source>
        <strain evidence="12">MT8872</strain>
    </source>
</reference>
<dbReference type="GO" id="GO:0015279">
    <property type="term" value="F:store-operated calcium channel activity"/>
    <property type="evidence" value="ECO:0007669"/>
    <property type="project" value="TreeGrafter"/>
</dbReference>
<feature type="transmembrane region" description="Helical" evidence="10">
    <location>
        <begin position="597"/>
        <end position="616"/>
    </location>
</feature>
<dbReference type="PANTHER" id="PTHR10117:SF50">
    <property type="entry name" value="ANK_REP_REGION DOMAIN-CONTAINING PROTEIN"/>
    <property type="match status" value="1"/>
</dbReference>
<protein>
    <submittedName>
        <fullName evidence="13">ANK_REP_REGION domain-containing protein</fullName>
    </submittedName>
</protein>
<feature type="domain" description="Transient receptor ion channel" evidence="11">
    <location>
        <begin position="169"/>
        <end position="229"/>
    </location>
</feature>
<evidence type="ECO:0000256" key="9">
    <source>
        <dbReference type="ARBA" id="ARBA00023303"/>
    </source>
</evidence>
<keyword evidence="4" id="KW-0677">Repeat</keyword>
<evidence type="ECO:0000256" key="8">
    <source>
        <dbReference type="ARBA" id="ARBA00023136"/>
    </source>
</evidence>
<feature type="transmembrane region" description="Helical" evidence="10">
    <location>
        <begin position="460"/>
        <end position="481"/>
    </location>
</feature>
<feature type="transmembrane region" description="Helical" evidence="10">
    <location>
        <begin position="353"/>
        <end position="372"/>
    </location>
</feature>
<dbReference type="InterPro" id="IPR013555">
    <property type="entry name" value="TRP_dom"/>
</dbReference>
<keyword evidence="3 10" id="KW-0812">Transmembrane</keyword>
<dbReference type="SMART" id="SM01420">
    <property type="entry name" value="TRP_2"/>
    <property type="match status" value="1"/>
</dbReference>
<dbReference type="InterPro" id="IPR002153">
    <property type="entry name" value="TRPC_channel"/>
</dbReference>
<evidence type="ECO:0000313" key="12">
    <source>
        <dbReference type="Proteomes" id="UP000492821"/>
    </source>
</evidence>
<keyword evidence="9" id="KW-0407">Ion channel</keyword>
<feature type="transmembrane region" description="Helical" evidence="10">
    <location>
        <begin position="326"/>
        <end position="347"/>
    </location>
</feature>
<dbReference type="GO" id="GO:0070679">
    <property type="term" value="F:inositol 1,4,5 trisphosphate binding"/>
    <property type="evidence" value="ECO:0007669"/>
    <property type="project" value="TreeGrafter"/>
</dbReference>
<dbReference type="AlphaFoldDB" id="A0A7E4VEM2"/>
<reference evidence="13" key="2">
    <citation type="submission" date="2020-10" db="UniProtKB">
        <authorList>
            <consortium name="WormBaseParasite"/>
        </authorList>
    </citation>
    <scope>IDENTIFICATION</scope>
</reference>
<sequence length="750" mass="86524">MRRHTATAAAFPILRKLKLPELGTRSNGAEYFVKWQLDDQVLTKMRIFRVDVANKDLDKIKKTVEVLLSDPDNELMAADISRLLLSADPDCMKEAFMLSILCGSRPLVEFIAQLFVDFPEEERAGLSNSDVFPPYMTPLMLACICNNYAIVECLLLRDHRMVLPHRTECLCKECDRVSNCIIGSNQRLDSYRALSSEAFLWMATNDPVLAAIDLVSELGDCQSEDPEHKEVYASFQTRVENFTGEIIQQCRSIEEVELLLEQREGVPMSEADNPFPRLRLALDGQVKPMLSHMNVQIALTARWRGAWIEGRSSVSRTFGRILRHTLFYPFLAFLHAFSAGLMVNSFHIPYARYLSYATSYATFVACLAFIRFGDKHSHGNILHITVESYVLSYVLGLIVKAFLEFAQRGASVYFELWWRWFDFVLLYVFVVAYICRSAAVFSPMPANLSRKHWVPYDPALLYEIFFGMACLLSFWRVFYFLQLHRTLGSTVISIGRCVSQVFNYFVILFVIVFAFTLGMTTILGPYTGAREVEDVSFRNKKMEDTFNTVFRGMKSLLWGFFGQMSSSSYDVVVGHSGRYAKSNEHYVTKYAAEGLIVLYYLVTVITLLNLMISLLVKKGDEVLENEDVEWKYTRVHIYMEYFKDTSAVPPPFNLVLIVFLWVRMTFSKKNVFLWPDLIVSHKIVEDNKQIEHDHSYRLLLVKLFHRLRANKFNHYQTIQYLTANYVSNFCDHSLERKKPSPPPICLSERL</sequence>
<evidence type="ECO:0000256" key="3">
    <source>
        <dbReference type="ARBA" id="ARBA00022692"/>
    </source>
</evidence>
<evidence type="ECO:0000256" key="10">
    <source>
        <dbReference type="SAM" id="Phobius"/>
    </source>
</evidence>
<proteinExistence type="predicted"/>
<keyword evidence="5 10" id="KW-1133">Transmembrane helix</keyword>
<feature type="transmembrane region" description="Helical" evidence="10">
    <location>
        <begin position="384"/>
        <end position="403"/>
    </location>
</feature>
<dbReference type="PANTHER" id="PTHR10117">
    <property type="entry name" value="TRANSIENT RECEPTOR POTENTIAL CHANNEL"/>
    <property type="match status" value="1"/>
</dbReference>
<evidence type="ECO:0000256" key="5">
    <source>
        <dbReference type="ARBA" id="ARBA00022989"/>
    </source>
</evidence>
<evidence type="ECO:0000259" key="11">
    <source>
        <dbReference type="SMART" id="SM01420"/>
    </source>
</evidence>
<dbReference type="GO" id="GO:0051480">
    <property type="term" value="P:regulation of cytosolic calcium ion concentration"/>
    <property type="evidence" value="ECO:0007669"/>
    <property type="project" value="TreeGrafter"/>
</dbReference>
<dbReference type="PRINTS" id="PR01097">
    <property type="entry name" value="TRNSRECEPTRP"/>
</dbReference>
<name>A0A7E4VEM2_PANRE</name>
<feature type="transmembrane region" description="Helical" evidence="10">
    <location>
        <begin position="501"/>
        <end position="523"/>
    </location>
</feature>
<dbReference type="InterPro" id="IPR005821">
    <property type="entry name" value="Ion_trans_dom"/>
</dbReference>
<dbReference type="GO" id="GO:0034703">
    <property type="term" value="C:cation channel complex"/>
    <property type="evidence" value="ECO:0007669"/>
    <property type="project" value="TreeGrafter"/>
</dbReference>
<feature type="transmembrane region" description="Helical" evidence="10">
    <location>
        <begin position="648"/>
        <end position="666"/>
    </location>
</feature>
<keyword evidence="8 10" id="KW-0472">Membrane</keyword>
<dbReference type="WBParaSite" id="Pan_g20159.t1">
    <property type="protein sequence ID" value="Pan_g20159.t1"/>
    <property type="gene ID" value="Pan_g20159"/>
</dbReference>
<feature type="transmembrane region" description="Helical" evidence="10">
    <location>
        <begin position="423"/>
        <end position="448"/>
    </location>
</feature>
<keyword evidence="6" id="KW-0040">ANK repeat</keyword>
<organism evidence="12 13">
    <name type="scientific">Panagrellus redivivus</name>
    <name type="common">Microworm</name>
    <dbReference type="NCBI Taxonomy" id="6233"/>
    <lineage>
        <taxon>Eukaryota</taxon>
        <taxon>Metazoa</taxon>
        <taxon>Ecdysozoa</taxon>
        <taxon>Nematoda</taxon>
        <taxon>Chromadorea</taxon>
        <taxon>Rhabditida</taxon>
        <taxon>Tylenchina</taxon>
        <taxon>Panagrolaimomorpha</taxon>
        <taxon>Panagrolaimoidea</taxon>
        <taxon>Panagrolaimidae</taxon>
        <taxon>Panagrellus</taxon>
    </lineage>
</organism>
<evidence type="ECO:0000256" key="2">
    <source>
        <dbReference type="ARBA" id="ARBA00022448"/>
    </source>
</evidence>
<dbReference type="GO" id="GO:0005886">
    <property type="term" value="C:plasma membrane"/>
    <property type="evidence" value="ECO:0007669"/>
    <property type="project" value="TreeGrafter"/>
</dbReference>
<evidence type="ECO:0000256" key="1">
    <source>
        <dbReference type="ARBA" id="ARBA00004141"/>
    </source>
</evidence>
<dbReference type="Pfam" id="PF00520">
    <property type="entry name" value="Ion_trans"/>
    <property type="match status" value="1"/>
</dbReference>
<keyword evidence="12" id="KW-1185">Reference proteome</keyword>
<keyword evidence="2" id="KW-0813">Transport</keyword>
<evidence type="ECO:0000256" key="7">
    <source>
        <dbReference type="ARBA" id="ARBA00023065"/>
    </source>
</evidence>
<evidence type="ECO:0000256" key="4">
    <source>
        <dbReference type="ARBA" id="ARBA00022737"/>
    </source>
</evidence>
<dbReference type="Proteomes" id="UP000492821">
    <property type="component" value="Unassembled WGS sequence"/>
</dbReference>
<accession>A0A7E4VEM2</accession>
<evidence type="ECO:0000256" key="6">
    <source>
        <dbReference type="ARBA" id="ARBA00023043"/>
    </source>
</evidence>
<dbReference type="GO" id="GO:0007338">
    <property type="term" value="P:single fertilization"/>
    <property type="evidence" value="ECO:0007669"/>
    <property type="project" value="TreeGrafter"/>
</dbReference>